<dbReference type="EMBL" id="MN739155">
    <property type="protein sequence ID" value="QHS91133.1"/>
    <property type="molecule type" value="Genomic_DNA"/>
</dbReference>
<name>A0A6C0BIH2_9ZZZZ</name>
<reference evidence="1" key="1">
    <citation type="journal article" date="2020" name="Nature">
        <title>Giant virus diversity and host interactions through global metagenomics.</title>
        <authorList>
            <person name="Schulz F."/>
            <person name="Roux S."/>
            <person name="Paez-Espino D."/>
            <person name="Jungbluth S."/>
            <person name="Walsh D.A."/>
            <person name="Denef V.J."/>
            <person name="McMahon K.D."/>
            <person name="Konstantinidis K.T."/>
            <person name="Eloe-Fadrosh E.A."/>
            <person name="Kyrpides N.C."/>
            <person name="Woyke T."/>
        </authorList>
    </citation>
    <scope>NUCLEOTIDE SEQUENCE</scope>
    <source>
        <strain evidence="1">GVMAG-M-3300013004-44</strain>
    </source>
</reference>
<organism evidence="1">
    <name type="scientific">viral metagenome</name>
    <dbReference type="NCBI Taxonomy" id="1070528"/>
    <lineage>
        <taxon>unclassified sequences</taxon>
        <taxon>metagenomes</taxon>
        <taxon>organismal metagenomes</taxon>
    </lineage>
</organism>
<protein>
    <recommendedName>
        <fullName evidence="2">PSI domain-containing protein</fullName>
    </recommendedName>
</protein>
<evidence type="ECO:0008006" key="2">
    <source>
        <dbReference type="Google" id="ProtNLM"/>
    </source>
</evidence>
<accession>A0A6C0BIH2</accession>
<proteinExistence type="predicted"/>
<evidence type="ECO:0000313" key="1">
    <source>
        <dbReference type="EMBL" id="QHS91133.1"/>
    </source>
</evidence>
<dbReference type="AlphaFoldDB" id="A0A6C0BIH2"/>
<sequence length="179" mass="20461">MKFFFFIMAFIILFILWWTHREKEGFLTDYCASNKDCISCANASGCSWCQNEKRCLMSSILKSTDPKCNQSNTISAAFRCEDASKTAAPVGPETNASNQVLYDFTLYKNQIEDRIPPPNAFTTEQLQYTPETIMANTNQLRMDIKNLYTSMPEVMATALQNQIQPMVKDILSDNYLIQD</sequence>